<accession>A0AAQ0J7W4</accession>
<evidence type="ECO:0000313" key="2">
    <source>
        <dbReference type="EMBL" id="QYD25891.1"/>
    </source>
</evidence>
<dbReference type="InterPro" id="IPR004929">
    <property type="entry name" value="I-spanin"/>
</dbReference>
<evidence type="ECO:0000313" key="3">
    <source>
        <dbReference type="Proteomes" id="UP000826990"/>
    </source>
</evidence>
<sequence>MIGALVKRYWLQLLVLALIGVLAFFVNHYRDNAITYKDQRDKATKNLRLANDTIKDMQVRQRDVAALDAKYTKDLADAKKQLDDLQRCVRDGKCGLHVNARCPANGTTGPGGMGDATGPRLTDSAERDYFTLRERIVTVTKQVGYLQDYIKEQCLK</sequence>
<dbReference type="Proteomes" id="UP000826990">
    <property type="component" value="Chromosome"/>
</dbReference>
<feature type="transmembrane region" description="Helical" evidence="1">
    <location>
        <begin position="9"/>
        <end position="29"/>
    </location>
</feature>
<dbReference type="Pfam" id="PF03245">
    <property type="entry name" value="Phage_lysis"/>
    <property type="match status" value="1"/>
</dbReference>
<keyword evidence="1" id="KW-0472">Membrane</keyword>
<name>A0AAQ0J7W4_ENTAS</name>
<keyword evidence="1" id="KW-0812">Transmembrane</keyword>
<dbReference type="EMBL" id="CP080107">
    <property type="protein sequence ID" value="QYD25891.1"/>
    <property type="molecule type" value="Genomic_DNA"/>
</dbReference>
<organism evidence="2 3">
    <name type="scientific">Enterobacter asburiae</name>
    <dbReference type="NCBI Taxonomy" id="61645"/>
    <lineage>
        <taxon>Bacteria</taxon>
        <taxon>Pseudomonadati</taxon>
        <taxon>Pseudomonadota</taxon>
        <taxon>Gammaproteobacteria</taxon>
        <taxon>Enterobacterales</taxon>
        <taxon>Enterobacteriaceae</taxon>
        <taxon>Enterobacter</taxon>
        <taxon>Enterobacter cloacae complex</taxon>
    </lineage>
</organism>
<dbReference type="HAMAP" id="MF_04137">
    <property type="entry name" value="I_SPANIN_LAMBDA"/>
    <property type="match status" value="1"/>
</dbReference>
<reference evidence="2" key="1">
    <citation type="submission" date="2021-07" db="EMBL/GenBank/DDBJ databases">
        <title>Characterization of Emerging Pathogens Carrying KPC-2 Gene in IncP-6 Plasmids Isolated from Urban Sewage in Argentina.</title>
        <authorList>
            <person name="Ghiglione B."/>
            <person name="Haim M.S."/>
            <person name="Dropa M."/>
        </authorList>
    </citation>
    <scope>NUCLEOTIDE SEQUENCE</scope>
    <source>
        <strain evidence="2">WW-19C</strain>
    </source>
</reference>
<dbReference type="RefSeq" id="WP_096149947.1">
    <property type="nucleotide sequence ID" value="NZ_BEEV01000007.1"/>
</dbReference>
<dbReference type="GO" id="GO:0044659">
    <property type="term" value="P:viral release from host cell by cytolysis"/>
    <property type="evidence" value="ECO:0007669"/>
    <property type="project" value="InterPro"/>
</dbReference>
<protein>
    <submittedName>
        <fullName evidence="2">Lysis protein</fullName>
    </submittedName>
</protein>
<proteinExistence type="inferred from homology"/>
<gene>
    <name evidence="2" type="ORF">KZX48_17930</name>
</gene>
<evidence type="ECO:0000256" key="1">
    <source>
        <dbReference type="SAM" id="Phobius"/>
    </source>
</evidence>
<dbReference type="AlphaFoldDB" id="A0AAQ0J7W4"/>
<keyword evidence="1" id="KW-1133">Transmembrane helix</keyword>